<feature type="signal peptide" evidence="1">
    <location>
        <begin position="1"/>
        <end position="22"/>
    </location>
</feature>
<dbReference type="RefSeq" id="WP_085424425.1">
    <property type="nucleotide sequence ID" value="NZ_FXAF01000011.1"/>
</dbReference>
<sequence>MPVRFPYVVLSFVLFSFAAAKAEDPVAEAQAVISGQIAALLRNDAEKAYSFASPSIRSLYPSKDQFLDMVRKSYEPVYHAGNYAFGRSKLIGGGELVLQEVMISAREGKDWTAIYQMRLMDDGSYKVDGVRMIRNTASTGI</sequence>
<evidence type="ECO:0000256" key="1">
    <source>
        <dbReference type="SAM" id="SignalP"/>
    </source>
</evidence>
<dbReference type="AlphaFoldDB" id="A0A1X7GG24"/>
<feature type="chain" id="PRO_5012236890" description="DUF4864 domain-containing protein" evidence="1">
    <location>
        <begin position="23"/>
        <end position="141"/>
    </location>
</feature>
<gene>
    <name evidence="2" type="ORF">SAMN02982989_3776</name>
</gene>
<dbReference type="InterPro" id="IPR032347">
    <property type="entry name" value="DUF4864"/>
</dbReference>
<protein>
    <recommendedName>
        <fullName evidence="4">DUF4864 domain-containing protein</fullName>
    </recommendedName>
</protein>
<evidence type="ECO:0000313" key="2">
    <source>
        <dbReference type="EMBL" id="SMF69257.1"/>
    </source>
</evidence>
<proteinExistence type="predicted"/>
<evidence type="ECO:0000313" key="3">
    <source>
        <dbReference type="Proteomes" id="UP000192903"/>
    </source>
</evidence>
<keyword evidence="1" id="KW-0732">Signal</keyword>
<dbReference type="Proteomes" id="UP000192903">
    <property type="component" value="Unassembled WGS sequence"/>
</dbReference>
<dbReference type="EMBL" id="FXAF01000011">
    <property type="protein sequence ID" value="SMF69257.1"/>
    <property type="molecule type" value="Genomic_DNA"/>
</dbReference>
<accession>A0A1X7GG24</accession>
<dbReference type="Pfam" id="PF16156">
    <property type="entry name" value="DUF4864"/>
    <property type="match status" value="1"/>
</dbReference>
<dbReference type="OrthoDB" id="9130422at2"/>
<evidence type="ECO:0008006" key="4">
    <source>
        <dbReference type="Google" id="ProtNLM"/>
    </source>
</evidence>
<name>A0A1X7GG24_9HYPH</name>
<reference evidence="3" key="1">
    <citation type="submission" date="2017-04" db="EMBL/GenBank/DDBJ databases">
        <authorList>
            <person name="Varghese N."/>
            <person name="Submissions S."/>
        </authorList>
    </citation>
    <scope>NUCLEOTIDE SEQUENCE [LARGE SCALE GENOMIC DNA]</scope>
    <source>
        <strain evidence="3">B4P</strain>
    </source>
</reference>
<keyword evidence="3" id="KW-1185">Reference proteome</keyword>
<organism evidence="2 3">
    <name type="scientific">Xaviernesmea oryzae</name>
    <dbReference type="NCBI Taxonomy" id="464029"/>
    <lineage>
        <taxon>Bacteria</taxon>
        <taxon>Pseudomonadati</taxon>
        <taxon>Pseudomonadota</taxon>
        <taxon>Alphaproteobacteria</taxon>
        <taxon>Hyphomicrobiales</taxon>
        <taxon>Rhizobiaceae</taxon>
        <taxon>Rhizobium/Agrobacterium group</taxon>
        <taxon>Xaviernesmea</taxon>
    </lineage>
</organism>